<accession>A0A508AFC0</accession>
<evidence type="ECO:0000313" key="2">
    <source>
        <dbReference type="Proteomes" id="UP000319010"/>
    </source>
</evidence>
<organism evidence="1 2">
    <name type="scientific">Actinomyces johnsonii</name>
    <dbReference type="NCBI Taxonomy" id="544581"/>
    <lineage>
        <taxon>Bacteria</taxon>
        <taxon>Bacillati</taxon>
        <taxon>Actinomycetota</taxon>
        <taxon>Actinomycetes</taxon>
        <taxon>Actinomycetales</taxon>
        <taxon>Actinomycetaceae</taxon>
        <taxon>Actinomyces</taxon>
    </lineage>
</organism>
<comment type="caution">
    <text evidence="1">The sequence shown here is derived from an EMBL/GenBank/DDBJ whole genome shotgun (WGS) entry which is preliminary data.</text>
</comment>
<evidence type="ECO:0000313" key="1">
    <source>
        <dbReference type="EMBL" id="TQD44512.1"/>
    </source>
</evidence>
<dbReference type="AlphaFoldDB" id="A0A508AFC0"/>
<reference evidence="1 2" key="1">
    <citation type="submission" date="2019-06" db="EMBL/GenBank/DDBJ databases">
        <title>Draft genome sequence of Actinomyces johnsonii CCUG 34287T.</title>
        <authorList>
            <person name="Salva-Serra F."/>
            <person name="Cardew S."/>
            <person name="Moore E."/>
        </authorList>
    </citation>
    <scope>NUCLEOTIDE SEQUENCE [LARGE SCALE GENOMIC DNA]</scope>
    <source>
        <strain evidence="1 2">CCUG 34287</strain>
    </source>
</reference>
<dbReference type="EMBL" id="VICB01000003">
    <property type="protein sequence ID" value="TQD44512.1"/>
    <property type="molecule type" value="Genomic_DNA"/>
</dbReference>
<gene>
    <name evidence="1" type="ORF">FK256_01020</name>
</gene>
<protein>
    <submittedName>
        <fullName evidence="1">Uncharacterized protein</fullName>
    </submittedName>
</protein>
<proteinExistence type="predicted"/>
<dbReference type="RefSeq" id="WP_141423379.1">
    <property type="nucleotide sequence ID" value="NZ_JASPFB010000001.1"/>
</dbReference>
<name>A0A508AFC0_9ACTO</name>
<sequence length="71" mass="7451">MLSSCTVTGFSGSEAVGTVVRPRSVNSSAKRLSVHSPLAYAAKAQATSGPRTSSTTTMRASRPFFVVMTLR</sequence>
<dbReference type="Proteomes" id="UP000319010">
    <property type="component" value="Unassembled WGS sequence"/>
</dbReference>